<accession>A0A4U0VN67</accession>
<keyword evidence="1" id="KW-1133">Transmembrane helix</keyword>
<dbReference type="Proteomes" id="UP000309340">
    <property type="component" value="Unassembled WGS sequence"/>
</dbReference>
<name>A0A4U0VN67_9PEZI</name>
<reference evidence="2 3" key="1">
    <citation type="submission" date="2017-03" db="EMBL/GenBank/DDBJ databases">
        <title>Genomes of endolithic fungi from Antarctica.</title>
        <authorList>
            <person name="Coleine C."/>
            <person name="Masonjones S."/>
            <person name="Stajich J.E."/>
        </authorList>
    </citation>
    <scope>NUCLEOTIDE SEQUENCE [LARGE SCALE GENOMIC DNA]</scope>
    <source>
        <strain evidence="2 3">CCFEE 5184</strain>
    </source>
</reference>
<protein>
    <submittedName>
        <fullName evidence="2">Uncharacterized protein</fullName>
    </submittedName>
</protein>
<keyword evidence="1" id="KW-0472">Membrane</keyword>
<evidence type="ECO:0000256" key="1">
    <source>
        <dbReference type="SAM" id="Phobius"/>
    </source>
</evidence>
<dbReference type="EMBL" id="NAJQ01001947">
    <property type="protein sequence ID" value="TKA50683.1"/>
    <property type="molecule type" value="Genomic_DNA"/>
</dbReference>
<evidence type="ECO:0000313" key="3">
    <source>
        <dbReference type="Proteomes" id="UP000309340"/>
    </source>
</evidence>
<comment type="caution">
    <text evidence="2">The sequence shown here is derived from an EMBL/GenBank/DDBJ whole genome shotgun (WGS) entry which is preliminary data.</text>
</comment>
<feature type="transmembrane region" description="Helical" evidence="1">
    <location>
        <begin position="131"/>
        <end position="150"/>
    </location>
</feature>
<feature type="transmembrane region" description="Helical" evidence="1">
    <location>
        <begin position="60"/>
        <end position="81"/>
    </location>
</feature>
<keyword evidence="3" id="KW-1185">Reference proteome</keyword>
<organism evidence="2 3">
    <name type="scientific">Friedmanniomyces simplex</name>
    <dbReference type="NCBI Taxonomy" id="329884"/>
    <lineage>
        <taxon>Eukaryota</taxon>
        <taxon>Fungi</taxon>
        <taxon>Dikarya</taxon>
        <taxon>Ascomycota</taxon>
        <taxon>Pezizomycotina</taxon>
        <taxon>Dothideomycetes</taxon>
        <taxon>Dothideomycetidae</taxon>
        <taxon>Mycosphaerellales</taxon>
        <taxon>Teratosphaeriaceae</taxon>
        <taxon>Friedmanniomyces</taxon>
    </lineage>
</organism>
<dbReference type="AlphaFoldDB" id="A0A4U0VN67"/>
<feature type="transmembrane region" description="Helical" evidence="1">
    <location>
        <begin position="93"/>
        <end position="119"/>
    </location>
</feature>
<evidence type="ECO:0000313" key="2">
    <source>
        <dbReference type="EMBL" id="TKA50683.1"/>
    </source>
</evidence>
<proteinExistence type="predicted"/>
<sequence length="192" mass="20844">MTTAKSPQVSASPTNPQWTPRGIRNLSCTILALCALLGSYLVHASSSPAPAKDEPAPLWPYQSVLLAVTLGSTTISACHYAEKRFGSTKRVETLGGCLLAAYLGLGFVHFVAWLGYWTVYSREGRPYPSMWAYYLTLCACVNLVICLVLMPVEAEEDDPPVYGEHGEDYALYGFDRHLEVAAVGNSRSSGGF</sequence>
<gene>
    <name evidence="2" type="ORF">B0A55_12287</name>
</gene>
<keyword evidence="1" id="KW-0812">Transmembrane</keyword>